<dbReference type="InterPro" id="IPR056552">
    <property type="entry name" value="Ribonucl_Kappa"/>
</dbReference>
<keyword evidence="2 5" id="KW-0812">Transmembrane</keyword>
<protein>
    <submittedName>
        <fullName evidence="6">Uncharacterized protein</fullName>
    </submittedName>
</protein>
<dbReference type="Pfam" id="PF23489">
    <property type="entry name" value="V-ATPase_su_f"/>
    <property type="match status" value="1"/>
</dbReference>
<feature type="transmembrane region" description="Helical" evidence="5">
    <location>
        <begin position="12"/>
        <end position="32"/>
    </location>
</feature>
<organism evidence="6 7">
    <name type="scientific">Basidiobolus ranarum</name>
    <dbReference type="NCBI Taxonomy" id="34480"/>
    <lineage>
        <taxon>Eukaryota</taxon>
        <taxon>Fungi</taxon>
        <taxon>Fungi incertae sedis</taxon>
        <taxon>Zoopagomycota</taxon>
        <taxon>Entomophthoromycotina</taxon>
        <taxon>Basidiobolomycetes</taxon>
        <taxon>Basidiobolales</taxon>
        <taxon>Basidiobolaceae</taxon>
        <taxon>Basidiobolus</taxon>
    </lineage>
</organism>
<dbReference type="EMBL" id="JASJQH010007469">
    <property type="protein sequence ID" value="KAK9708647.1"/>
    <property type="molecule type" value="Genomic_DNA"/>
</dbReference>
<keyword evidence="3 5" id="KW-1133">Transmembrane helix</keyword>
<sequence>MKLAFCPPACAICCSIVSVIGIIFLAVLGLLFKLEVHELTEGDKAPEKPQDVALGCFVAAGIYVACLALSLCQTWLHKKQHKE</sequence>
<reference evidence="6 7" key="1">
    <citation type="submission" date="2023-04" db="EMBL/GenBank/DDBJ databases">
        <title>Genome of Basidiobolus ranarum AG-B5.</title>
        <authorList>
            <person name="Stajich J.E."/>
            <person name="Carter-House D."/>
            <person name="Gryganskyi A."/>
        </authorList>
    </citation>
    <scope>NUCLEOTIDE SEQUENCE [LARGE SCALE GENOMIC DNA]</scope>
    <source>
        <strain evidence="6 7">AG-B5</strain>
    </source>
</reference>
<dbReference type="Proteomes" id="UP001479436">
    <property type="component" value="Unassembled WGS sequence"/>
</dbReference>
<evidence type="ECO:0000256" key="5">
    <source>
        <dbReference type="SAM" id="Phobius"/>
    </source>
</evidence>
<evidence type="ECO:0000256" key="1">
    <source>
        <dbReference type="ARBA" id="ARBA00004141"/>
    </source>
</evidence>
<accession>A0ABR2VWX5</accession>
<evidence type="ECO:0000256" key="4">
    <source>
        <dbReference type="ARBA" id="ARBA00023136"/>
    </source>
</evidence>
<dbReference type="PANTHER" id="PTHR31733">
    <property type="entry name" value="RIBONUCLEASE KAPPA"/>
    <property type="match status" value="1"/>
</dbReference>
<comment type="subcellular location">
    <subcellularLocation>
        <location evidence="1">Membrane</location>
        <topology evidence="1">Multi-pass membrane protein</topology>
    </subcellularLocation>
</comment>
<name>A0ABR2VWX5_9FUNG</name>
<keyword evidence="4 5" id="KW-0472">Membrane</keyword>
<evidence type="ECO:0000313" key="7">
    <source>
        <dbReference type="Proteomes" id="UP001479436"/>
    </source>
</evidence>
<keyword evidence="7" id="KW-1185">Reference proteome</keyword>
<gene>
    <name evidence="6" type="ORF">K7432_009528</name>
</gene>
<feature type="transmembrane region" description="Helical" evidence="5">
    <location>
        <begin position="52"/>
        <end position="76"/>
    </location>
</feature>
<evidence type="ECO:0000313" key="6">
    <source>
        <dbReference type="EMBL" id="KAK9708647.1"/>
    </source>
</evidence>
<evidence type="ECO:0000256" key="2">
    <source>
        <dbReference type="ARBA" id="ARBA00022692"/>
    </source>
</evidence>
<dbReference type="InterPro" id="IPR026770">
    <property type="entry name" value="RNase_K"/>
</dbReference>
<proteinExistence type="predicted"/>
<comment type="caution">
    <text evidence="6">The sequence shown here is derived from an EMBL/GenBank/DDBJ whole genome shotgun (WGS) entry which is preliminary data.</text>
</comment>
<evidence type="ECO:0000256" key="3">
    <source>
        <dbReference type="ARBA" id="ARBA00022989"/>
    </source>
</evidence>